<dbReference type="NCBIfam" id="NF006899">
    <property type="entry name" value="PRK09382.1"/>
    <property type="match status" value="1"/>
</dbReference>
<dbReference type="Proteomes" id="UP001213664">
    <property type="component" value="Chromosome"/>
</dbReference>
<proteinExistence type="inferred from homology"/>
<dbReference type="GO" id="GO:0050518">
    <property type="term" value="F:2-C-methyl-D-erythritol 4-phosphate cytidylyltransferase activity"/>
    <property type="evidence" value="ECO:0007669"/>
    <property type="project" value="UniProtKB-UniRule"/>
</dbReference>
<dbReference type="Gene3D" id="3.30.1330.50">
    <property type="entry name" value="2-C-methyl-D-erythritol 2,4-cyclodiphosphate synthase"/>
    <property type="match status" value="1"/>
</dbReference>
<comment type="catalytic activity">
    <reaction evidence="1 14">
        <text>4-CDP-2-C-methyl-D-erythritol 2-phosphate = 2-C-methyl-D-erythritol 2,4-cyclic diphosphate + CMP</text>
        <dbReference type="Rhea" id="RHEA:23864"/>
        <dbReference type="ChEBI" id="CHEBI:57919"/>
        <dbReference type="ChEBI" id="CHEBI:58483"/>
        <dbReference type="ChEBI" id="CHEBI:60377"/>
        <dbReference type="EC" id="4.6.1.12"/>
    </reaction>
</comment>
<evidence type="ECO:0000256" key="3">
    <source>
        <dbReference type="ARBA" id="ARBA00001968"/>
    </source>
</evidence>
<feature type="binding site" evidence="14">
    <location>
        <begin position="233"/>
        <end position="235"/>
    </location>
    <ligand>
        <name>4-CDP-2-C-methyl-D-erythritol 2-phosphate</name>
        <dbReference type="ChEBI" id="CHEBI:57919"/>
    </ligand>
</feature>
<dbReference type="PROSITE" id="PS01295">
    <property type="entry name" value="ISPD"/>
    <property type="match status" value="1"/>
</dbReference>
<feature type="site" description="Positions MEP for the nucleophilic attack" evidence="14">
    <location>
        <position position="148"/>
    </location>
</feature>
<dbReference type="PANTHER" id="PTHR43181">
    <property type="entry name" value="2-C-METHYL-D-ERYTHRITOL 2,4-CYCLODIPHOSPHATE SYNTHASE, CHLOROPLASTIC"/>
    <property type="match status" value="1"/>
</dbReference>
<dbReference type="PROSITE" id="PS01350">
    <property type="entry name" value="ISPF"/>
    <property type="match status" value="1"/>
</dbReference>
<dbReference type="HAMAP" id="MF_01520">
    <property type="entry name" value="IspDF"/>
    <property type="match status" value="1"/>
</dbReference>
<dbReference type="SUPFAM" id="SSF69765">
    <property type="entry name" value="IpsF-like"/>
    <property type="match status" value="1"/>
</dbReference>
<evidence type="ECO:0000256" key="13">
    <source>
        <dbReference type="ARBA" id="ARBA00023268"/>
    </source>
</evidence>
<comment type="similarity">
    <text evidence="14">In the N-terminal section; belongs to the IspD/TarI cytidylyltransferase family. IspD subfamily.</text>
</comment>
<keyword evidence="11 14" id="KW-0414">Isoprene biosynthesis</keyword>
<evidence type="ECO:0000313" key="16">
    <source>
        <dbReference type="EMBL" id="WEK39152.1"/>
    </source>
</evidence>
<evidence type="ECO:0000256" key="5">
    <source>
        <dbReference type="ARBA" id="ARBA00004787"/>
    </source>
</evidence>
<name>A0AAJ5X0W7_9CAUL</name>
<dbReference type="GO" id="GO:0019288">
    <property type="term" value="P:isopentenyl diphosphate biosynthetic process, methylerythritol 4-phosphate pathway"/>
    <property type="evidence" value="ECO:0007669"/>
    <property type="project" value="UniProtKB-UniRule"/>
</dbReference>
<reference evidence="16" key="1">
    <citation type="submission" date="2023-03" db="EMBL/GenBank/DDBJ databases">
        <title>Andean soil-derived lignocellulolytic bacterial consortium as a source of novel taxa and putative plastic-active enzymes.</title>
        <authorList>
            <person name="Diaz-Garcia L."/>
            <person name="Chuvochina M."/>
            <person name="Feuerriegel G."/>
            <person name="Bunk B."/>
            <person name="Sproer C."/>
            <person name="Streit W.R."/>
            <person name="Rodriguez L.M."/>
            <person name="Overmann J."/>
            <person name="Jimenez D.J."/>
        </authorList>
    </citation>
    <scope>NUCLEOTIDE SEQUENCE</scope>
    <source>
        <strain evidence="16">MAG 833</strain>
    </source>
</reference>
<dbReference type="InterPro" id="IPR001228">
    <property type="entry name" value="IspD"/>
</dbReference>
<dbReference type="InterPro" id="IPR036571">
    <property type="entry name" value="MECDP_synthase_sf"/>
</dbReference>
<dbReference type="InterPro" id="IPR020555">
    <property type="entry name" value="MECDP_synthase_CS"/>
</dbReference>
<keyword evidence="10 14" id="KW-0479">Metal-binding</keyword>
<dbReference type="HAMAP" id="MF_00108">
    <property type="entry name" value="IspD"/>
    <property type="match status" value="1"/>
</dbReference>
<dbReference type="EC" id="4.6.1.12" evidence="14"/>
<dbReference type="InterPro" id="IPR026596">
    <property type="entry name" value="IspD/F"/>
</dbReference>
<feature type="binding site" evidence="14">
    <location>
        <position position="235"/>
    </location>
    <ligand>
        <name>a divalent metal cation</name>
        <dbReference type="ChEBI" id="CHEBI:60240"/>
    </ligand>
</feature>
<evidence type="ECO:0000256" key="7">
    <source>
        <dbReference type="ARBA" id="ARBA00009789"/>
    </source>
</evidence>
<dbReference type="GO" id="GO:0008685">
    <property type="term" value="F:2-C-methyl-D-erythritol 2,4-cyclodiphosphate synthase activity"/>
    <property type="evidence" value="ECO:0007669"/>
    <property type="project" value="UniProtKB-UniRule"/>
</dbReference>
<feature type="binding site" evidence="14">
    <location>
        <position position="367"/>
    </location>
    <ligand>
        <name>4-CDP-2-C-methyl-D-erythritol 2-phosphate</name>
        <dbReference type="ChEBI" id="CHEBI:57919"/>
    </ligand>
</feature>
<keyword evidence="9 14" id="KW-0548">Nucleotidyltransferase</keyword>
<dbReference type="NCBIfam" id="TIGR00453">
    <property type="entry name" value="ispD"/>
    <property type="match status" value="1"/>
</dbReference>
<evidence type="ECO:0000313" key="17">
    <source>
        <dbReference type="Proteomes" id="UP001213664"/>
    </source>
</evidence>
<dbReference type="InterPro" id="IPR034683">
    <property type="entry name" value="IspD/TarI"/>
</dbReference>
<dbReference type="EC" id="2.7.7.60" evidence="14"/>
<feature type="domain" description="2-C-methyl-D-erythritol 2,4-cyclodiphosphate synthase" evidence="15">
    <location>
        <begin position="227"/>
        <end position="379"/>
    </location>
</feature>
<comment type="function">
    <text evidence="14">Bifunctional enzyme that catalyzes the formation of 4-diphosphocytidyl-2-C-methyl-D-erythritol from CTP and 2-C-methyl-D-erythritol 4-phosphate (MEP) (IspD), and catalyzes the conversion of 4-diphosphocytidyl-2-C-methyl-D-erythritol 2-phosphate (CDP-ME2P) to 2-C-methyl-D-erythritol 2,4-cyclodiphosphate (ME-CPP) with a corresponding release of cytidine 5-monophosphate (CMP) (IspF).</text>
</comment>
<dbReference type="PANTHER" id="PTHR43181:SF1">
    <property type="entry name" value="2-C-METHYL-D-ERYTHRITOL 2,4-CYCLODIPHOSPHATE SYNTHASE, CHLOROPLASTIC"/>
    <property type="match status" value="1"/>
</dbReference>
<evidence type="ECO:0000256" key="1">
    <source>
        <dbReference type="ARBA" id="ARBA00000200"/>
    </source>
</evidence>
<dbReference type="InterPro" id="IPR018294">
    <property type="entry name" value="ISPD_synthase_CS"/>
</dbReference>
<evidence type="ECO:0000256" key="6">
    <source>
        <dbReference type="ARBA" id="ARBA00008480"/>
    </source>
</evidence>
<sequence length="387" mass="40770">MTFSGIIVAAGSGSRAGGDKQWRLLGGKPVLRWSAEAMLNAGAAELIVVVAPGAEDRAAAVLDGLTGWRVVAGGDNRADSVRAGLAALTCAPEQPVLIHDAARPLLSAEIIGRLVAALETADGALPAVAVADSLRKAQDGAMTQVVAREDLWRAQTPQAFRRDVIEGAYSDWPDAEPPADEAMVVQRAGGRVILVPGDPRLLKLTFPEDFAMAEALLTQDAPRYQTRIGSGYDVHRWGPGGSVWLCGIEVPHDRTLIGHSDADAGLHALTDAILGAIAAGDIGDHFPPTDPKWRGASSDQFLIHAAELTAQRGGRIVNVDVTLICEHPKVKPHRQAMRDRIAALLDLPLDAVSVKATTTEGLGFTGRGEGLAAQAVVAVEMPVRQRE</sequence>
<evidence type="ECO:0000256" key="9">
    <source>
        <dbReference type="ARBA" id="ARBA00022695"/>
    </source>
</evidence>
<feature type="binding site" evidence="14">
    <location>
        <position position="233"/>
    </location>
    <ligand>
        <name>a divalent metal cation</name>
        <dbReference type="ChEBI" id="CHEBI:60240"/>
    </ligand>
</feature>
<feature type="binding site" evidence="14">
    <location>
        <begin position="281"/>
        <end position="283"/>
    </location>
    <ligand>
        <name>4-CDP-2-C-methyl-D-erythritol 2-phosphate</name>
        <dbReference type="ChEBI" id="CHEBI:57919"/>
    </ligand>
</feature>
<organism evidence="16 17">
    <name type="scientific">Candidatus Brevundimonas colombiensis</name>
    <dbReference type="NCBI Taxonomy" id="3121376"/>
    <lineage>
        <taxon>Bacteria</taxon>
        <taxon>Pseudomonadati</taxon>
        <taxon>Pseudomonadota</taxon>
        <taxon>Alphaproteobacteria</taxon>
        <taxon>Caulobacterales</taxon>
        <taxon>Caulobacteraceae</taxon>
        <taxon>Brevundimonas</taxon>
    </lineage>
</organism>
<dbReference type="AlphaFoldDB" id="A0AAJ5X0W7"/>
<evidence type="ECO:0000256" key="14">
    <source>
        <dbReference type="HAMAP-Rule" id="MF_01520"/>
    </source>
</evidence>
<feature type="binding site" evidence="14">
    <location>
        <begin position="357"/>
        <end position="360"/>
    </location>
    <ligand>
        <name>4-CDP-2-C-methyl-D-erythritol 2-phosphate</name>
        <dbReference type="ChEBI" id="CHEBI:57919"/>
    </ligand>
</feature>
<dbReference type="EMBL" id="CP119326">
    <property type="protein sequence ID" value="WEK39152.1"/>
    <property type="molecule type" value="Genomic_DNA"/>
</dbReference>
<comment type="caution">
    <text evidence="14">Lacks conserved residue(s) required for the propagation of feature annotation.</text>
</comment>
<dbReference type="InterPro" id="IPR003526">
    <property type="entry name" value="MECDP_synthase"/>
</dbReference>
<comment type="similarity">
    <text evidence="14">In the C-terminal section; belongs to the IspF family.</text>
</comment>
<feature type="site" description="Transition state stabilizer" evidence="14">
    <location>
        <position position="15"/>
    </location>
</feature>
<feature type="site" description="Transition state stabilizer" evidence="14">
    <location>
        <position position="358"/>
    </location>
</feature>
<dbReference type="HAMAP" id="MF_00107">
    <property type="entry name" value="IspF"/>
    <property type="match status" value="1"/>
</dbReference>
<accession>A0AAJ5X0W7</accession>
<dbReference type="SUPFAM" id="SSF53448">
    <property type="entry name" value="Nucleotide-diphospho-sugar transferases"/>
    <property type="match status" value="1"/>
</dbReference>
<dbReference type="GO" id="GO:0016114">
    <property type="term" value="P:terpenoid biosynthetic process"/>
    <property type="evidence" value="ECO:0007669"/>
    <property type="project" value="InterPro"/>
</dbReference>
<dbReference type="InterPro" id="IPR029044">
    <property type="entry name" value="Nucleotide-diphossugar_trans"/>
</dbReference>
<evidence type="ECO:0000256" key="4">
    <source>
        <dbReference type="ARBA" id="ARBA00004709"/>
    </source>
</evidence>
<comment type="catalytic activity">
    <reaction evidence="2 14">
        <text>2-C-methyl-D-erythritol 4-phosphate + CTP + H(+) = 4-CDP-2-C-methyl-D-erythritol + diphosphate</text>
        <dbReference type="Rhea" id="RHEA:13429"/>
        <dbReference type="ChEBI" id="CHEBI:15378"/>
        <dbReference type="ChEBI" id="CHEBI:33019"/>
        <dbReference type="ChEBI" id="CHEBI:37563"/>
        <dbReference type="ChEBI" id="CHEBI:57823"/>
        <dbReference type="ChEBI" id="CHEBI:58262"/>
        <dbReference type="EC" id="2.7.7.60"/>
    </reaction>
</comment>
<keyword evidence="13 14" id="KW-0511">Multifunctional enzyme</keyword>
<gene>
    <name evidence="14" type="primary">ispDF</name>
    <name evidence="16" type="ORF">P0Y50_11425</name>
</gene>
<feature type="region of interest" description="2-C-methyl-D-erythritol 4-phosphate cytidylyltransferase" evidence="14">
    <location>
        <begin position="1"/>
        <end position="226"/>
    </location>
</feature>
<comment type="similarity">
    <text evidence="6">Belongs to the IspF family.</text>
</comment>
<feature type="site" description="Positions MEP for the nucleophilic attack" evidence="14">
    <location>
        <position position="203"/>
    </location>
</feature>
<comment type="pathway">
    <text evidence="4 14">Isoprenoid biosynthesis; isopentenyl diphosphate biosynthesis via DXP pathway; isopentenyl diphosphate from 1-deoxy-D-xylulose 5-phosphate: step 4/6.</text>
</comment>
<dbReference type="Gene3D" id="3.90.550.10">
    <property type="entry name" value="Spore Coat Polysaccharide Biosynthesis Protein SpsA, Chain A"/>
    <property type="match status" value="1"/>
</dbReference>
<feature type="binding site" evidence="14">
    <location>
        <position position="364"/>
    </location>
    <ligand>
        <name>4-CDP-2-C-methyl-D-erythritol 2-phosphate</name>
        <dbReference type="ChEBI" id="CHEBI:57919"/>
    </ligand>
</feature>
<feature type="binding site" evidence="14">
    <location>
        <position position="267"/>
    </location>
    <ligand>
        <name>a divalent metal cation</name>
        <dbReference type="ChEBI" id="CHEBI:60240"/>
    </ligand>
</feature>
<comment type="similarity">
    <text evidence="7">Belongs to the IspD/TarI cytidylyltransferase family. IspD subfamily.</text>
</comment>
<feature type="binding site" evidence="14">
    <location>
        <begin position="259"/>
        <end position="260"/>
    </location>
    <ligand>
        <name>4-CDP-2-C-methyl-D-erythritol 2-phosphate</name>
        <dbReference type="ChEBI" id="CHEBI:57919"/>
    </ligand>
</feature>
<evidence type="ECO:0000256" key="11">
    <source>
        <dbReference type="ARBA" id="ARBA00023229"/>
    </source>
</evidence>
<keyword evidence="8 14" id="KW-0808">Transferase</keyword>
<dbReference type="NCBIfam" id="TIGR00151">
    <property type="entry name" value="ispF"/>
    <property type="match status" value="1"/>
</dbReference>
<comment type="pathway">
    <text evidence="5 14">Isoprenoid biosynthesis; isopentenyl diphosphate biosynthesis via DXP pathway; isopentenyl diphosphate from 1-deoxy-D-xylulose 5-phosphate: step 2/6.</text>
</comment>
<keyword evidence="12 14" id="KW-0456">Lyase</keyword>
<dbReference type="Pfam" id="PF02542">
    <property type="entry name" value="YgbB"/>
    <property type="match status" value="1"/>
</dbReference>
<feature type="site" description="Transition state stabilizer" evidence="14">
    <location>
        <position position="20"/>
    </location>
</feature>
<evidence type="ECO:0000259" key="15">
    <source>
        <dbReference type="Pfam" id="PF02542"/>
    </source>
</evidence>
<evidence type="ECO:0000256" key="2">
    <source>
        <dbReference type="ARBA" id="ARBA00001282"/>
    </source>
</evidence>
<comment type="cofactor">
    <cofactor evidence="3 14">
        <name>a divalent metal cation</name>
        <dbReference type="ChEBI" id="CHEBI:60240"/>
    </cofactor>
</comment>
<feature type="site" description="Transition state stabilizer" evidence="14">
    <location>
        <position position="259"/>
    </location>
</feature>
<evidence type="ECO:0000256" key="8">
    <source>
        <dbReference type="ARBA" id="ARBA00022679"/>
    </source>
</evidence>
<evidence type="ECO:0000256" key="12">
    <source>
        <dbReference type="ARBA" id="ARBA00023239"/>
    </source>
</evidence>
<feature type="region of interest" description="2-C-methyl-D-erythritol 2,4-cyclodiphosphate synthase" evidence="14">
    <location>
        <begin position="227"/>
        <end position="387"/>
    </location>
</feature>
<dbReference type="GO" id="GO:0046872">
    <property type="term" value="F:metal ion binding"/>
    <property type="evidence" value="ECO:0007669"/>
    <property type="project" value="UniProtKB-KW"/>
</dbReference>
<protein>
    <recommendedName>
        <fullName evidence="14">Bifunctional enzyme IspD/IspF</fullName>
    </recommendedName>
    <domain>
        <recommendedName>
            <fullName evidence="14">2-C-methyl-D-erythritol 4-phosphate cytidylyltransferase</fullName>
            <ecNumber evidence="14">2.7.7.60</ecNumber>
        </recommendedName>
        <alternativeName>
            <fullName evidence="14">4-diphosphocytidyl-2C-methyl-D-erythritol synthase</fullName>
        </alternativeName>
        <alternativeName>
            <fullName evidence="14">MEP cytidylyltransferase</fullName>
            <shortName evidence="14">MCT</shortName>
        </alternativeName>
    </domain>
    <domain>
        <recommendedName>
            <fullName evidence="14">2-C-methyl-D-erythritol 2,4-cyclodiphosphate synthase</fullName>
            <shortName evidence="14">MECDP-synthase</shortName>
            <shortName evidence="14">MECPP-synthase</shortName>
            <shortName evidence="14">MECPS</shortName>
            <ecNumber evidence="14">4.6.1.12</ecNumber>
        </recommendedName>
    </domain>
</protein>
<dbReference type="CDD" id="cd02516">
    <property type="entry name" value="CDP-ME_synthetase"/>
    <property type="match status" value="1"/>
</dbReference>
<evidence type="ECO:0000256" key="10">
    <source>
        <dbReference type="ARBA" id="ARBA00022723"/>
    </source>
</evidence>
<dbReference type="CDD" id="cd00554">
    <property type="entry name" value="MECDP_synthase"/>
    <property type="match status" value="1"/>
</dbReference>
<dbReference type="Pfam" id="PF01128">
    <property type="entry name" value="IspD"/>
    <property type="match status" value="1"/>
</dbReference>